<dbReference type="RefSeq" id="XP_030834067.1">
    <property type="nucleotide sequence ID" value="XM_030978207.1"/>
</dbReference>
<keyword evidence="2" id="KW-1185">Reference proteome</keyword>
<dbReference type="EnsemblMetazoa" id="XM_030978207">
    <property type="protein sequence ID" value="XP_030834067"/>
    <property type="gene ID" value="LOC115921112"/>
</dbReference>
<dbReference type="InParanoid" id="A0A7M7NDS5"/>
<proteinExistence type="predicted"/>
<dbReference type="GeneID" id="115921112"/>
<evidence type="ECO:0000313" key="1">
    <source>
        <dbReference type="EnsemblMetazoa" id="XP_030834067"/>
    </source>
</evidence>
<dbReference type="Proteomes" id="UP000007110">
    <property type="component" value="Unassembled WGS sequence"/>
</dbReference>
<sequence length="155" mass="18062">MYIWSQRTTFIMSMSRPPRNQDASFRRLVQNEEDLEAVVYQVSEGQFQPRVISKRTDLSKRSYANLSKMQVHFNEQFAPEIEELREERRVLGSKLFFSGVIKQTFAEGCSWNGIGFILLVVLPIMVTEGFAEWTSVVKQIWKKIRSFVCGNKGDR</sequence>
<name>A0A7M7NDS5_STRPU</name>
<organism evidence="1 2">
    <name type="scientific">Strongylocentrotus purpuratus</name>
    <name type="common">Purple sea urchin</name>
    <dbReference type="NCBI Taxonomy" id="7668"/>
    <lineage>
        <taxon>Eukaryota</taxon>
        <taxon>Metazoa</taxon>
        <taxon>Echinodermata</taxon>
        <taxon>Eleutherozoa</taxon>
        <taxon>Echinozoa</taxon>
        <taxon>Echinoidea</taxon>
        <taxon>Euechinoidea</taxon>
        <taxon>Echinacea</taxon>
        <taxon>Camarodonta</taxon>
        <taxon>Echinidea</taxon>
        <taxon>Strongylocentrotidae</taxon>
        <taxon>Strongylocentrotus</taxon>
    </lineage>
</organism>
<dbReference type="AlphaFoldDB" id="A0A7M7NDS5"/>
<reference evidence="2" key="1">
    <citation type="submission" date="2015-02" db="EMBL/GenBank/DDBJ databases">
        <title>Genome sequencing for Strongylocentrotus purpuratus.</title>
        <authorList>
            <person name="Murali S."/>
            <person name="Liu Y."/>
            <person name="Vee V."/>
            <person name="English A."/>
            <person name="Wang M."/>
            <person name="Skinner E."/>
            <person name="Han Y."/>
            <person name="Muzny D.M."/>
            <person name="Worley K.C."/>
            <person name="Gibbs R.A."/>
        </authorList>
    </citation>
    <scope>NUCLEOTIDE SEQUENCE</scope>
</reference>
<accession>A0A7M7NDS5</accession>
<protein>
    <submittedName>
        <fullName evidence="1">Uncharacterized protein</fullName>
    </submittedName>
</protein>
<dbReference type="KEGG" id="spu:115921112"/>
<reference evidence="1" key="2">
    <citation type="submission" date="2021-01" db="UniProtKB">
        <authorList>
            <consortium name="EnsemblMetazoa"/>
        </authorList>
    </citation>
    <scope>IDENTIFICATION</scope>
</reference>
<evidence type="ECO:0000313" key="2">
    <source>
        <dbReference type="Proteomes" id="UP000007110"/>
    </source>
</evidence>